<evidence type="ECO:0000313" key="9">
    <source>
        <dbReference type="Proteomes" id="UP000834106"/>
    </source>
</evidence>
<reference evidence="8" key="1">
    <citation type="submission" date="2023-05" db="EMBL/GenBank/DDBJ databases">
        <authorList>
            <person name="Huff M."/>
        </authorList>
    </citation>
    <scope>NUCLEOTIDE SEQUENCE</scope>
</reference>
<evidence type="ECO:0000256" key="6">
    <source>
        <dbReference type="SAM" id="Coils"/>
    </source>
</evidence>
<feature type="domain" description="WHEP-TRS" evidence="7">
    <location>
        <begin position="208"/>
        <end position="264"/>
    </location>
</feature>
<dbReference type="PANTHER" id="PTHR22594:SF54">
    <property type="entry name" value="ASPARAGINE--TRNA LIGASE, CYTOPLASMIC 1-RELATED"/>
    <property type="match status" value="1"/>
</dbReference>
<name>A0AAD2A6G9_9LAMI</name>
<evidence type="ECO:0000256" key="5">
    <source>
        <dbReference type="ARBA" id="ARBA00023146"/>
    </source>
</evidence>
<dbReference type="Gene3D" id="1.10.287.10">
    <property type="entry name" value="S15/NS1, RNA-binding"/>
    <property type="match status" value="1"/>
</dbReference>
<dbReference type="GO" id="GO:0004816">
    <property type="term" value="F:asparagine-tRNA ligase activity"/>
    <property type="evidence" value="ECO:0007669"/>
    <property type="project" value="TreeGrafter"/>
</dbReference>
<keyword evidence="4" id="KW-0648">Protein biosynthesis</keyword>
<dbReference type="InterPro" id="IPR004365">
    <property type="entry name" value="NA-bd_OB_tRNA"/>
</dbReference>
<keyword evidence="9" id="KW-1185">Reference proteome</keyword>
<evidence type="ECO:0000256" key="3">
    <source>
        <dbReference type="ARBA" id="ARBA00022840"/>
    </source>
</evidence>
<proteinExistence type="predicted"/>
<dbReference type="EMBL" id="OU503054">
    <property type="protein sequence ID" value="CAI9782579.1"/>
    <property type="molecule type" value="Genomic_DNA"/>
</dbReference>
<dbReference type="Pfam" id="PF00152">
    <property type="entry name" value="tRNA-synt_2"/>
    <property type="match status" value="1"/>
</dbReference>
<dbReference type="Pfam" id="PF01336">
    <property type="entry name" value="tRNA_anti-codon"/>
    <property type="match status" value="1"/>
</dbReference>
<gene>
    <name evidence="8" type="ORF">FPE_LOCUS30009</name>
</gene>
<dbReference type="SUPFAM" id="SSF50249">
    <property type="entry name" value="Nucleic acid-binding proteins"/>
    <property type="match status" value="1"/>
</dbReference>
<protein>
    <recommendedName>
        <fullName evidence="7">WHEP-TRS domain-containing protein</fullName>
    </recommendedName>
</protein>
<evidence type="ECO:0000256" key="4">
    <source>
        <dbReference type="ARBA" id="ARBA00022917"/>
    </source>
</evidence>
<dbReference type="SUPFAM" id="SSF55681">
    <property type="entry name" value="Class II aaRS and biotin synthetases"/>
    <property type="match status" value="1"/>
</dbReference>
<keyword evidence="5" id="KW-0030">Aminoacyl-tRNA synthetase</keyword>
<accession>A0AAD2A6G9</accession>
<dbReference type="GO" id="GO:0005739">
    <property type="term" value="C:mitochondrion"/>
    <property type="evidence" value="ECO:0007669"/>
    <property type="project" value="TreeGrafter"/>
</dbReference>
<keyword evidence="3" id="KW-0067">ATP-binding</keyword>
<dbReference type="Gene3D" id="3.30.930.10">
    <property type="entry name" value="Bira Bifunctional Protein, Domain 2"/>
    <property type="match status" value="3"/>
</dbReference>
<evidence type="ECO:0000313" key="8">
    <source>
        <dbReference type="EMBL" id="CAI9782579.1"/>
    </source>
</evidence>
<evidence type="ECO:0000256" key="1">
    <source>
        <dbReference type="ARBA" id="ARBA00022598"/>
    </source>
</evidence>
<dbReference type="AlphaFoldDB" id="A0AAD2A6G9"/>
<evidence type="ECO:0000256" key="2">
    <source>
        <dbReference type="ARBA" id="ARBA00022741"/>
    </source>
</evidence>
<dbReference type="GO" id="GO:0006421">
    <property type="term" value="P:asparaginyl-tRNA aminoacylation"/>
    <property type="evidence" value="ECO:0007669"/>
    <property type="project" value="TreeGrafter"/>
</dbReference>
<dbReference type="InterPro" id="IPR004364">
    <property type="entry name" value="Aa-tRNA-synt_II"/>
</dbReference>
<keyword evidence="2" id="KW-0547">Nucleotide-binding</keyword>
<dbReference type="InterPro" id="IPR012340">
    <property type="entry name" value="NA-bd_OB-fold"/>
</dbReference>
<dbReference type="CDD" id="cd04318">
    <property type="entry name" value="EcAsnRS_like_N"/>
    <property type="match status" value="1"/>
</dbReference>
<dbReference type="GO" id="GO:0005524">
    <property type="term" value="F:ATP binding"/>
    <property type="evidence" value="ECO:0007669"/>
    <property type="project" value="UniProtKB-KW"/>
</dbReference>
<sequence>MSLQSPQVDNLTLDIAVPEAEFSQRVRIRSVLCRPDGEAGLAGQTVRIGGWVKTGREQGKGSFAFLELNDGSCPGNLQVIVDTSVHKLADLVPICTCVHVEGELKVPPEGAKQRIELRTKLTLEFLRDVVVLRPRTNTISAIARILNALAYATHTFQVLVPKEIHHTPIITTSDCEGAGEMFQATTLISDVEKLEKDLKENPAPSEDDLKVAELAVKEKGEAVAQLKAAKASKQEISAALAELTKAKENLSKLDERFKLGERCKLSGGIPRKDGKIDYSEDFFARQAFLTVSGQLQFWMVEPEIAFADIKDDMNCAEAYVQFLCQWLLDHCYDDMESSLPKWGNDLASEHERYLTEEKFKAPVIVYNYPKGIKAFYMKVNKDNKTVAAMDVCTEAKDKVNVACFHPSAEGGLVYGTKEGKLRILRCDLSRSFKHEGSCFSDEIMFESYLFLGFKRP</sequence>
<keyword evidence="1" id="KW-0436">Ligase</keyword>
<evidence type="ECO:0000259" key="7">
    <source>
        <dbReference type="PROSITE" id="PS51185"/>
    </source>
</evidence>
<organism evidence="8 9">
    <name type="scientific">Fraxinus pennsylvanica</name>
    <dbReference type="NCBI Taxonomy" id="56036"/>
    <lineage>
        <taxon>Eukaryota</taxon>
        <taxon>Viridiplantae</taxon>
        <taxon>Streptophyta</taxon>
        <taxon>Embryophyta</taxon>
        <taxon>Tracheophyta</taxon>
        <taxon>Spermatophyta</taxon>
        <taxon>Magnoliopsida</taxon>
        <taxon>eudicotyledons</taxon>
        <taxon>Gunneridae</taxon>
        <taxon>Pentapetalae</taxon>
        <taxon>asterids</taxon>
        <taxon>lamiids</taxon>
        <taxon>Lamiales</taxon>
        <taxon>Oleaceae</taxon>
        <taxon>Oleeae</taxon>
        <taxon>Fraxinus</taxon>
    </lineage>
</organism>
<dbReference type="PANTHER" id="PTHR22594">
    <property type="entry name" value="ASPARTYL/LYSYL-TRNA SYNTHETASE"/>
    <property type="match status" value="1"/>
</dbReference>
<keyword evidence="6" id="KW-0175">Coiled coil</keyword>
<dbReference type="GO" id="GO:0003676">
    <property type="term" value="F:nucleic acid binding"/>
    <property type="evidence" value="ECO:0007669"/>
    <property type="project" value="InterPro"/>
</dbReference>
<dbReference type="Gene3D" id="2.40.50.140">
    <property type="entry name" value="Nucleic acid-binding proteins"/>
    <property type="match status" value="1"/>
</dbReference>
<dbReference type="InterPro" id="IPR045864">
    <property type="entry name" value="aa-tRNA-synth_II/BPL/LPL"/>
</dbReference>
<feature type="coiled-coil region" evidence="6">
    <location>
        <begin position="226"/>
        <end position="256"/>
    </location>
</feature>
<dbReference type="PROSITE" id="PS51185">
    <property type="entry name" value="WHEP_TRS_2"/>
    <property type="match status" value="1"/>
</dbReference>
<dbReference type="Proteomes" id="UP000834106">
    <property type="component" value="Chromosome 19"/>
</dbReference>
<dbReference type="InterPro" id="IPR000738">
    <property type="entry name" value="WHEP-TRS_dom"/>
</dbReference>